<feature type="domain" description="DNA-binding phage zinc finger" evidence="1">
    <location>
        <begin position="29"/>
        <end position="79"/>
    </location>
</feature>
<comment type="caution">
    <text evidence="2">The sequence shown here is derived from an EMBL/GenBank/DDBJ whole genome shotgun (WGS) entry which is preliminary data.</text>
</comment>
<sequence>MTEQSLTPQPADIATELGHASTDTTAAYTLPALAVACPACSSEPGALCTSHGGARVRRHDVHQARTKAYNDRHAETAQPRTSPGPAATVGFILDRLDRGKTPSGTELRSLRSCVAELVRQASLADSVTAKTKELLARRTLALRERAKRAEASLARVHELADEVDDQAWRAPGTEVALRIRSAIRGYGDE</sequence>
<gene>
    <name evidence="2" type="ORF">HCN08_02525</name>
</gene>
<dbReference type="EMBL" id="JAATEJ010000001">
    <property type="protein sequence ID" value="NJP42296.1"/>
    <property type="molecule type" value="Genomic_DNA"/>
</dbReference>
<dbReference type="RefSeq" id="WP_167980701.1">
    <property type="nucleotide sequence ID" value="NZ_JAATEJ010000001.1"/>
</dbReference>
<evidence type="ECO:0000313" key="2">
    <source>
        <dbReference type="EMBL" id="NJP42296.1"/>
    </source>
</evidence>
<reference evidence="2 3" key="1">
    <citation type="submission" date="2020-03" db="EMBL/GenBank/DDBJ databases">
        <title>WGS of actinomycetes isolated from Thailand.</title>
        <authorList>
            <person name="Thawai C."/>
        </authorList>
    </citation>
    <scope>NUCLEOTIDE SEQUENCE [LARGE SCALE GENOMIC DNA]</scope>
    <source>
        <strain evidence="2 3">PRB2-1</strain>
    </source>
</reference>
<organism evidence="2 3">
    <name type="scientific">Actinacidiphila epipremni</name>
    <dbReference type="NCBI Taxonomy" id="2053013"/>
    <lineage>
        <taxon>Bacteria</taxon>
        <taxon>Bacillati</taxon>
        <taxon>Actinomycetota</taxon>
        <taxon>Actinomycetes</taxon>
        <taxon>Kitasatosporales</taxon>
        <taxon>Streptomycetaceae</taxon>
        <taxon>Actinacidiphila</taxon>
    </lineage>
</organism>
<protein>
    <recommendedName>
        <fullName evidence="1">DNA-binding phage zinc finger domain-containing protein</fullName>
    </recommendedName>
</protein>
<accession>A0ABX0ZHM9</accession>
<dbReference type="Proteomes" id="UP000734511">
    <property type="component" value="Unassembled WGS sequence"/>
</dbReference>
<dbReference type="Pfam" id="PF24623">
    <property type="entry name" value="Phage_zn_bind_8"/>
    <property type="match status" value="1"/>
</dbReference>
<evidence type="ECO:0000313" key="3">
    <source>
        <dbReference type="Proteomes" id="UP000734511"/>
    </source>
</evidence>
<dbReference type="InterPro" id="IPR056911">
    <property type="entry name" value="Phage_Znf_bind_put"/>
</dbReference>
<keyword evidence="3" id="KW-1185">Reference proteome</keyword>
<proteinExistence type="predicted"/>
<evidence type="ECO:0000259" key="1">
    <source>
        <dbReference type="Pfam" id="PF24623"/>
    </source>
</evidence>
<name>A0ABX0ZHM9_9ACTN</name>